<gene>
    <name evidence="3" type="ORF">OJ962_12875</name>
</gene>
<feature type="domain" description="Gfo/Idh/MocA-like oxidoreductase N-terminal" evidence="1">
    <location>
        <begin position="3"/>
        <end position="121"/>
    </location>
</feature>
<keyword evidence="4" id="KW-1185">Reference proteome</keyword>
<dbReference type="PANTHER" id="PTHR43377">
    <property type="entry name" value="BILIVERDIN REDUCTASE A"/>
    <property type="match status" value="1"/>
</dbReference>
<reference evidence="3" key="1">
    <citation type="submission" date="2022-10" db="EMBL/GenBank/DDBJ databases">
        <title>The WGS of Solirubrobacter sp. CPCC 204708.</title>
        <authorList>
            <person name="Jiang Z."/>
        </authorList>
    </citation>
    <scope>NUCLEOTIDE SEQUENCE</scope>
    <source>
        <strain evidence="3">CPCC 204708</strain>
    </source>
</reference>
<dbReference type="InterPro" id="IPR000683">
    <property type="entry name" value="Gfo/Idh/MocA-like_OxRdtase_N"/>
</dbReference>
<protein>
    <submittedName>
        <fullName evidence="3">Gfo/Idh/MocA family oxidoreductase</fullName>
    </submittedName>
</protein>
<dbReference type="Gene3D" id="3.40.50.720">
    <property type="entry name" value="NAD(P)-binding Rossmann-like Domain"/>
    <property type="match status" value="1"/>
</dbReference>
<dbReference type="InterPro" id="IPR055170">
    <property type="entry name" value="GFO_IDH_MocA-like_dom"/>
</dbReference>
<dbReference type="RefSeq" id="WP_202957857.1">
    <property type="nucleotide sequence ID" value="NZ_JAPCID010000015.1"/>
</dbReference>
<dbReference type="Gene3D" id="3.30.360.10">
    <property type="entry name" value="Dihydrodipicolinate Reductase, domain 2"/>
    <property type="match status" value="1"/>
</dbReference>
<dbReference type="InterPro" id="IPR051450">
    <property type="entry name" value="Gfo/Idh/MocA_Oxidoreductases"/>
</dbReference>
<organism evidence="3 4">
    <name type="scientific">Solirubrobacter deserti</name>
    <dbReference type="NCBI Taxonomy" id="2282478"/>
    <lineage>
        <taxon>Bacteria</taxon>
        <taxon>Bacillati</taxon>
        <taxon>Actinomycetota</taxon>
        <taxon>Thermoleophilia</taxon>
        <taxon>Solirubrobacterales</taxon>
        <taxon>Solirubrobacteraceae</taxon>
        <taxon>Solirubrobacter</taxon>
    </lineage>
</organism>
<name>A0ABT4RIS8_9ACTN</name>
<feature type="domain" description="GFO/IDH/MocA-like oxidoreductase" evidence="2">
    <location>
        <begin position="131"/>
        <end position="238"/>
    </location>
</feature>
<dbReference type="PANTHER" id="PTHR43377:SF6">
    <property type="entry name" value="GFO_IDH_MOCA-LIKE OXIDOREDUCTASE N-TERMINAL DOMAIN-CONTAINING PROTEIN"/>
    <property type="match status" value="1"/>
</dbReference>
<comment type="caution">
    <text evidence="3">The sequence shown here is derived from an EMBL/GenBank/DDBJ whole genome shotgun (WGS) entry which is preliminary data.</text>
</comment>
<evidence type="ECO:0000259" key="2">
    <source>
        <dbReference type="Pfam" id="PF22725"/>
    </source>
</evidence>
<accession>A0ABT4RIS8</accession>
<proteinExistence type="predicted"/>
<dbReference type="SUPFAM" id="SSF51735">
    <property type="entry name" value="NAD(P)-binding Rossmann-fold domains"/>
    <property type="match status" value="1"/>
</dbReference>
<dbReference type="EMBL" id="JAPCID010000015">
    <property type="protein sequence ID" value="MDA0138388.1"/>
    <property type="molecule type" value="Genomic_DNA"/>
</dbReference>
<evidence type="ECO:0000259" key="1">
    <source>
        <dbReference type="Pfam" id="PF01408"/>
    </source>
</evidence>
<dbReference type="SUPFAM" id="SSF55347">
    <property type="entry name" value="Glyceraldehyde-3-phosphate dehydrogenase-like, C-terminal domain"/>
    <property type="match status" value="1"/>
</dbReference>
<sequence length="343" mass="37091">MTRFAIVGLGYWGPNLVRNLHELPDAELVTVCDLRPEALESIQRRYPAVGTTQDFQDVVGDDSIDAVVISTPVSTHHRLAAAALSAGKHVFVEKPLAASSAEALDLVEIADRNNVVLMPGHTFLYSPPVMLIRDLIRSGELGEIYFISTSRVNLGLHQPDVSVAWDLGPHDFSILRYWLGETPCHASALARGCVIPNTPDVAFINLEFPSGTVAHVELSWLAPSKLRRTTVVGSQKMVVYDDTSSEPVRIFDSGAVLPNPETFGEYKLTYRTGDIVSPRVDAAEPLFRELEDFQNAIKTGSTPRSSAHLGVEVVRMIEAVDSSLDSAGSRVSIGASAPHAAAA</sequence>
<dbReference type="Proteomes" id="UP001147700">
    <property type="component" value="Unassembled WGS sequence"/>
</dbReference>
<dbReference type="Pfam" id="PF01408">
    <property type="entry name" value="GFO_IDH_MocA"/>
    <property type="match status" value="1"/>
</dbReference>
<dbReference type="Pfam" id="PF22725">
    <property type="entry name" value="GFO_IDH_MocA_C3"/>
    <property type="match status" value="1"/>
</dbReference>
<evidence type="ECO:0000313" key="3">
    <source>
        <dbReference type="EMBL" id="MDA0138388.1"/>
    </source>
</evidence>
<dbReference type="InterPro" id="IPR036291">
    <property type="entry name" value="NAD(P)-bd_dom_sf"/>
</dbReference>
<evidence type="ECO:0000313" key="4">
    <source>
        <dbReference type="Proteomes" id="UP001147700"/>
    </source>
</evidence>